<dbReference type="SUPFAM" id="SSF47928">
    <property type="entry name" value="N-terminal domain of the delta subunit of the F1F0-ATP synthase"/>
    <property type="match status" value="1"/>
</dbReference>
<dbReference type="GO" id="GO:0045259">
    <property type="term" value="C:proton-transporting ATP synthase complex"/>
    <property type="evidence" value="ECO:0007669"/>
    <property type="project" value="UniProtKB-KW"/>
</dbReference>
<evidence type="ECO:0000256" key="6">
    <source>
        <dbReference type="ARBA" id="ARBA00023196"/>
    </source>
</evidence>
<evidence type="ECO:0000256" key="1">
    <source>
        <dbReference type="ARBA" id="ARBA00004370"/>
    </source>
</evidence>
<reference evidence="9 10" key="1">
    <citation type="submission" date="2019-03" db="EMBL/GenBank/DDBJ databases">
        <title>Sequencing the genomes of 1000 actinobacteria strains.</title>
        <authorList>
            <person name="Klenk H.-P."/>
        </authorList>
    </citation>
    <scope>NUCLEOTIDE SEQUENCE [LARGE SCALE GENOMIC DNA]</scope>
    <source>
        <strain evidence="9 10">DSM 44969</strain>
    </source>
</reference>
<dbReference type="PANTHER" id="PTHR11910">
    <property type="entry name" value="ATP SYNTHASE DELTA CHAIN"/>
    <property type="match status" value="1"/>
</dbReference>
<dbReference type="InterPro" id="IPR000711">
    <property type="entry name" value="ATPase_OSCP/dsu"/>
</dbReference>
<keyword evidence="10" id="KW-1185">Reference proteome</keyword>
<evidence type="ECO:0000256" key="5">
    <source>
        <dbReference type="ARBA" id="ARBA00023136"/>
    </source>
</evidence>
<dbReference type="OrthoDB" id="5242917at2"/>
<dbReference type="NCBIfam" id="NF009967">
    <property type="entry name" value="PRK13430.1"/>
    <property type="match status" value="1"/>
</dbReference>
<organism evidence="9 10">
    <name type="scientific">Pseudonocardia endophytica</name>
    <dbReference type="NCBI Taxonomy" id="401976"/>
    <lineage>
        <taxon>Bacteria</taxon>
        <taxon>Bacillati</taxon>
        <taxon>Actinomycetota</taxon>
        <taxon>Actinomycetes</taxon>
        <taxon>Pseudonocardiales</taxon>
        <taxon>Pseudonocardiaceae</taxon>
        <taxon>Pseudonocardia</taxon>
    </lineage>
</organism>
<dbReference type="HAMAP" id="MF_01416">
    <property type="entry name" value="ATP_synth_delta_bact"/>
    <property type="match status" value="1"/>
</dbReference>
<keyword evidence="7 8" id="KW-0066">ATP synthesis</keyword>
<comment type="function">
    <text evidence="8">F(1)F(0) ATP synthase produces ATP from ADP in the presence of a proton or sodium gradient. F-type ATPases consist of two structural domains, F(1) containing the extramembraneous catalytic core and F(0) containing the membrane proton channel, linked together by a central stalk and a peripheral stalk. During catalysis, ATP synthesis in the catalytic domain of F(1) is coupled via a rotary mechanism of the central stalk subunits to proton translocation.</text>
</comment>
<dbReference type="Proteomes" id="UP000295560">
    <property type="component" value="Unassembled WGS sequence"/>
</dbReference>
<evidence type="ECO:0000256" key="3">
    <source>
        <dbReference type="ARBA" id="ARBA00022781"/>
    </source>
</evidence>
<evidence type="ECO:0000313" key="10">
    <source>
        <dbReference type="Proteomes" id="UP000295560"/>
    </source>
</evidence>
<comment type="function">
    <text evidence="8">This protein is part of the stalk that links CF(0) to CF(1). It either transmits conformational changes from CF(0) to CF(1) or is implicated in proton conduction.</text>
</comment>
<proteinExistence type="inferred from homology"/>
<dbReference type="EMBL" id="SMFZ01000002">
    <property type="protein sequence ID" value="TCK20723.1"/>
    <property type="molecule type" value="Genomic_DNA"/>
</dbReference>
<keyword evidence="3 8" id="KW-0375">Hydrogen ion transport</keyword>
<evidence type="ECO:0000256" key="4">
    <source>
        <dbReference type="ARBA" id="ARBA00023065"/>
    </source>
</evidence>
<dbReference type="Gene3D" id="1.10.520.20">
    <property type="entry name" value="N-terminal domain of the delta subunit of the F1F0-ATP synthase"/>
    <property type="match status" value="1"/>
</dbReference>
<sequence>MAAVSLQSTSRDSLGSAEETLDRVAGGLSAQDLSTLGGELYSVLRLLESERTLLRHLADSTVPEESRTGLARALFENKIGPAAYEVVTDLVGSRWSRPSDVLYVLETLARRALLGVAEADGELDDVEDELFRFGRVLDREPELNSLLTDPSGPVDKRVELLDTVLADKARPTTRALLEQAVRSPRGRALDLAANDLAVLAAARRDRYVARVRTAVGLSQEQEQRLAETLTRMYGRQMSLQVELDESLIGGLAVEVGGELIDGSVAGRLAAAQRKLPH</sequence>
<accession>A0A4R1HIM3</accession>
<evidence type="ECO:0000313" key="9">
    <source>
        <dbReference type="EMBL" id="TCK20723.1"/>
    </source>
</evidence>
<keyword evidence="6 8" id="KW-0139">CF(1)</keyword>
<evidence type="ECO:0000256" key="2">
    <source>
        <dbReference type="ARBA" id="ARBA00022448"/>
    </source>
</evidence>
<comment type="caution">
    <text evidence="9">The sequence shown here is derived from an EMBL/GenBank/DDBJ whole genome shotgun (WGS) entry which is preliminary data.</text>
</comment>
<keyword evidence="8" id="KW-1003">Cell membrane</keyword>
<keyword evidence="4 8" id="KW-0406">Ion transport</keyword>
<comment type="subcellular location">
    <subcellularLocation>
        <location evidence="8">Cell membrane</location>
        <topology evidence="8">Peripheral membrane protein</topology>
    </subcellularLocation>
    <subcellularLocation>
        <location evidence="1">Membrane</location>
    </subcellularLocation>
</comment>
<name>A0A4R1HIM3_PSEEN</name>
<keyword evidence="5 8" id="KW-0472">Membrane</keyword>
<dbReference type="Pfam" id="PF00213">
    <property type="entry name" value="OSCP"/>
    <property type="match status" value="1"/>
</dbReference>
<evidence type="ECO:0000256" key="8">
    <source>
        <dbReference type="HAMAP-Rule" id="MF_01416"/>
    </source>
</evidence>
<dbReference type="AlphaFoldDB" id="A0A4R1HIM3"/>
<dbReference type="RefSeq" id="WP_132429576.1">
    <property type="nucleotide sequence ID" value="NZ_SMFZ01000002.1"/>
</dbReference>
<evidence type="ECO:0000256" key="7">
    <source>
        <dbReference type="ARBA" id="ARBA00023310"/>
    </source>
</evidence>
<dbReference type="GO" id="GO:0005886">
    <property type="term" value="C:plasma membrane"/>
    <property type="evidence" value="ECO:0007669"/>
    <property type="project" value="UniProtKB-SubCell"/>
</dbReference>
<protein>
    <recommendedName>
        <fullName evidence="8">ATP synthase subunit delta</fullName>
    </recommendedName>
    <alternativeName>
        <fullName evidence="8">ATP synthase F(1) sector subunit delta</fullName>
    </alternativeName>
    <alternativeName>
        <fullName evidence="8">F-type ATPase subunit delta</fullName>
        <shortName evidence="8">F-ATPase subunit delta</shortName>
    </alternativeName>
</protein>
<dbReference type="InterPro" id="IPR020781">
    <property type="entry name" value="ATPase_OSCP/d_CS"/>
</dbReference>
<dbReference type="NCBIfam" id="TIGR01145">
    <property type="entry name" value="ATP_synt_delta"/>
    <property type="match status" value="1"/>
</dbReference>
<dbReference type="PRINTS" id="PR00125">
    <property type="entry name" value="ATPASEDELTA"/>
</dbReference>
<dbReference type="GO" id="GO:0046933">
    <property type="term" value="F:proton-transporting ATP synthase activity, rotational mechanism"/>
    <property type="evidence" value="ECO:0007669"/>
    <property type="project" value="UniProtKB-UniRule"/>
</dbReference>
<dbReference type="PROSITE" id="PS00389">
    <property type="entry name" value="ATPASE_DELTA"/>
    <property type="match status" value="1"/>
</dbReference>
<keyword evidence="2 8" id="KW-0813">Transport</keyword>
<dbReference type="InterPro" id="IPR026015">
    <property type="entry name" value="ATP_synth_OSCP/delta_N_sf"/>
</dbReference>
<gene>
    <name evidence="8" type="primary">atpH</name>
    <name evidence="9" type="ORF">EV378_4686</name>
</gene>
<comment type="similarity">
    <text evidence="8">Belongs to the ATPase delta chain family.</text>
</comment>